<evidence type="ECO:0000313" key="3">
    <source>
        <dbReference type="EMBL" id="OHV35860.1"/>
    </source>
</evidence>
<name>A0A1S1QPE8_9ACTN</name>
<protein>
    <submittedName>
        <fullName evidence="3">Cytochrome</fullName>
    </submittedName>
</protein>
<feature type="region of interest" description="Disordered" evidence="2">
    <location>
        <begin position="38"/>
        <end position="159"/>
    </location>
</feature>
<feature type="compositionally biased region" description="Pro residues" evidence="2">
    <location>
        <begin position="53"/>
        <end position="68"/>
    </location>
</feature>
<proteinExistence type="inferred from homology"/>
<dbReference type="GO" id="GO:0005506">
    <property type="term" value="F:iron ion binding"/>
    <property type="evidence" value="ECO:0007669"/>
    <property type="project" value="InterPro"/>
</dbReference>
<evidence type="ECO:0000256" key="2">
    <source>
        <dbReference type="SAM" id="MobiDB-lite"/>
    </source>
</evidence>
<dbReference type="PRINTS" id="PR00359">
    <property type="entry name" value="BP450"/>
</dbReference>
<dbReference type="GO" id="GO:0020037">
    <property type="term" value="F:heme binding"/>
    <property type="evidence" value="ECO:0007669"/>
    <property type="project" value="InterPro"/>
</dbReference>
<dbReference type="InterPro" id="IPR002397">
    <property type="entry name" value="Cyt_P450_B"/>
</dbReference>
<feature type="compositionally biased region" description="Pro residues" evidence="2">
    <location>
        <begin position="127"/>
        <end position="137"/>
    </location>
</feature>
<evidence type="ECO:0000256" key="1">
    <source>
        <dbReference type="ARBA" id="ARBA00010617"/>
    </source>
</evidence>
<evidence type="ECO:0000313" key="4">
    <source>
        <dbReference type="Proteomes" id="UP000179627"/>
    </source>
</evidence>
<dbReference type="PANTHER" id="PTHR46696">
    <property type="entry name" value="P450, PUTATIVE (EUROFUNG)-RELATED"/>
    <property type="match status" value="1"/>
</dbReference>
<dbReference type="OrthoDB" id="4133219at2"/>
<gene>
    <name evidence="3" type="ORF">CC117_04515</name>
</gene>
<comment type="caution">
    <text evidence="3">The sequence shown here is derived from an EMBL/GenBank/DDBJ whole genome shotgun (WGS) entry which is preliminary data.</text>
</comment>
<dbReference type="AlphaFoldDB" id="A0A1S1QPE8"/>
<keyword evidence="4" id="KW-1185">Reference proteome</keyword>
<accession>A0A1S1QPE8</accession>
<dbReference type="Gene3D" id="1.10.630.10">
    <property type="entry name" value="Cytochrome P450"/>
    <property type="match status" value="1"/>
</dbReference>
<dbReference type="SUPFAM" id="SSF48264">
    <property type="entry name" value="Cytochrome P450"/>
    <property type="match status" value="1"/>
</dbReference>
<dbReference type="RefSeq" id="WP_071085249.1">
    <property type="nucleotide sequence ID" value="NZ_MBLM01000119.1"/>
</dbReference>
<dbReference type="GO" id="GO:0004497">
    <property type="term" value="F:monooxygenase activity"/>
    <property type="evidence" value="ECO:0007669"/>
    <property type="project" value="InterPro"/>
</dbReference>
<dbReference type="GO" id="GO:0016705">
    <property type="term" value="F:oxidoreductase activity, acting on paired donors, with incorporation or reduction of molecular oxygen"/>
    <property type="evidence" value="ECO:0007669"/>
    <property type="project" value="InterPro"/>
</dbReference>
<dbReference type="EMBL" id="MBLM01000119">
    <property type="protein sequence ID" value="OHV35860.1"/>
    <property type="molecule type" value="Genomic_DNA"/>
</dbReference>
<organism evidence="3 4">
    <name type="scientific">Parafrankia colletiae</name>
    <dbReference type="NCBI Taxonomy" id="573497"/>
    <lineage>
        <taxon>Bacteria</taxon>
        <taxon>Bacillati</taxon>
        <taxon>Actinomycetota</taxon>
        <taxon>Actinomycetes</taxon>
        <taxon>Frankiales</taxon>
        <taxon>Frankiaceae</taxon>
        <taxon>Parafrankia</taxon>
    </lineage>
</organism>
<dbReference type="CDD" id="cd20623">
    <property type="entry name" value="CYP_unk"/>
    <property type="match status" value="1"/>
</dbReference>
<dbReference type="Proteomes" id="UP000179627">
    <property type="component" value="Unassembled WGS sequence"/>
</dbReference>
<dbReference type="PANTHER" id="PTHR46696:SF1">
    <property type="entry name" value="CYTOCHROME P450 YJIB-RELATED"/>
    <property type="match status" value="1"/>
</dbReference>
<reference evidence="4" key="1">
    <citation type="submission" date="2016-07" db="EMBL/GenBank/DDBJ databases">
        <title>Sequence Frankia sp. strain CcI1.17.</title>
        <authorList>
            <person name="Ghodhbane-Gtari F."/>
            <person name="Swanson E."/>
            <person name="Gueddou A."/>
            <person name="Morris K."/>
            <person name="Hezbri K."/>
            <person name="Ktari A."/>
            <person name="Nouioui I."/>
            <person name="Abebe-Akele F."/>
            <person name="Simpson S."/>
            <person name="Thomas K."/>
            <person name="Gtari M."/>
            <person name="Tisa L.S."/>
            <person name="Hurst S."/>
        </authorList>
    </citation>
    <scope>NUCLEOTIDE SEQUENCE [LARGE SCALE GENOMIC DNA]</scope>
    <source>
        <strain evidence="4">Cc1.17</strain>
    </source>
</reference>
<dbReference type="InterPro" id="IPR036396">
    <property type="entry name" value="Cyt_P450_sf"/>
</dbReference>
<sequence>MTHPHPRQLGACASGMPRALGAARQYGALRQYGAICPQPATRRGGGTAAPDAPTTPTPTRAPAPPRTPSPGNAAGSAGAAGAAGTAGAAGSAVRPATRPGAGAPSRQVAGPAAGPSMARSPALSLPPSAPPVPPVAPPGEEGRGRERAQTPGRSDFGERWPAHGAAVRLPGGGPGNDLAGFYRRLRDQQGPVAPVLLEADIPAWLVLGYREVVYVAGTPALFGRDCRIWNAWDLVPAGWPLQSVVGQRPSLRSLDGPAHTRRLEAIGDVLGMFEPHELRARATRGADTLIDAVAGTGRAELITQYAGPLPAMVTAGIWGLPDSDLTGLARDLTLLVSGGTGSRDARRHVHAMLMRVVRRRRSQPTDDAVSALISHPADLGDDEIVEDVMATLIAGHAPTADWIGNTLRLMLTDDRFAVDLSGGRLSIGSAMAEVLWADPPIQNLVARWARRDVRLGGRWIRAGDLLLFGLSAANADPRARPQPSGRAAGNNAHLAFGHGEHRCPFPAQMAAETIATTAVEVLLDRLPGLELAVEPAALQWRPSVWVRSLAALPVRFTPL</sequence>
<feature type="compositionally biased region" description="Low complexity" evidence="2">
    <location>
        <begin position="69"/>
        <end position="92"/>
    </location>
</feature>
<comment type="similarity">
    <text evidence="1">Belongs to the cytochrome P450 family.</text>
</comment>